<dbReference type="Proteomes" id="UP000887226">
    <property type="component" value="Unassembled WGS sequence"/>
</dbReference>
<organism evidence="1 2">
    <name type="scientific">Calycina marina</name>
    <dbReference type="NCBI Taxonomy" id="1763456"/>
    <lineage>
        <taxon>Eukaryota</taxon>
        <taxon>Fungi</taxon>
        <taxon>Dikarya</taxon>
        <taxon>Ascomycota</taxon>
        <taxon>Pezizomycotina</taxon>
        <taxon>Leotiomycetes</taxon>
        <taxon>Helotiales</taxon>
        <taxon>Pezizellaceae</taxon>
        <taxon>Calycina</taxon>
    </lineage>
</organism>
<keyword evidence="2" id="KW-1185">Reference proteome</keyword>
<sequence>MLYLDKDKEVVYDEKESLRPVDKGLFTGCGATALEFWKKLQSNYKEADPVLATCYMQLIQGFSLTKNDSTKYTHMLTVTEKLKMLEEKEQRAKASEKLCENDTGLRDLDWRDRNISGLSRNTSPKEKADFTRRCYVCNGSHFVKDCAYLGGAREYVEALKGSQAEVEKKCFGKSNTKSVSFRKSDFDKMDTDIDKTRPYRGKTHNNTAFVADTDDTAATSSSNEEYVNEEVANVAKGLLSVLFVPGPGVNLISARQLCAVGLAGEFDTHFMRLLVNGVPLIIASQKGGLYIVDHIYTENTHHVAFISLDPRSKVLPSAPSAVDIDDVNTLDTLEDDADFDHDSTESQRKIFDLYYRMFCHLGPKKIQQLHEVTDLEKTIKVSRPGDRKLCGICALTKMRDRINRELSDRPSRKVELIQCDIAGPWHTSIRKNR</sequence>
<name>A0A9P7YWQ4_9HELO</name>
<accession>A0A9P7YWQ4</accession>
<comment type="caution">
    <text evidence="1">The sequence shown here is derived from an EMBL/GenBank/DDBJ whole genome shotgun (WGS) entry which is preliminary data.</text>
</comment>
<evidence type="ECO:0000313" key="2">
    <source>
        <dbReference type="Proteomes" id="UP000887226"/>
    </source>
</evidence>
<dbReference type="AlphaFoldDB" id="A0A9P7YWQ4"/>
<gene>
    <name evidence="1" type="ORF">BJ878DRAFT_483803</name>
</gene>
<dbReference type="OrthoDB" id="2015125at2759"/>
<dbReference type="EMBL" id="MU254429">
    <property type="protein sequence ID" value="KAG9240498.1"/>
    <property type="molecule type" value="Genomic_DNA"/>
</dbReference>
<reference evidence="1" key="1">
    <citation type="journal article" date="2021" name="IMA Fungus">
        <title>Genomic characterization of three marine fungi, including Emericellopsis atlantica sp. nov. with signatures of a generalist lifestyle and marine biomass degradation.</title>
        <authorList>
            <person name="Hagestad O.C."/>
            <person name="Hou L."/>
            <person name="Andersen J.H."/>
            <person name="Hansen E.H."/>
            <person name="Altermark B."/>
            <person name="Li C."/>
            <person name="Kuhnert E."/>
            <person name="Cox R.J."/>
            <person name="Crous P.W."/>
            <person name="Spatafora J.W."/>
            <person name="Lail K."/>
            <person name="Amirebrahimi M."/>
            <person name="Lipzen A."/>
            <person name="Pangilinan J."/>
            <person name="Andreopoulos W."/>
            <person name="Hayes R.D."/>
            <person name="Ng V."/>
            <person name="Grigoriev I.V."/>
            <person name="Jackson S.A."/>
            <person name="Sutton T.D.S."/>
            <person name="Dobson A.D.W."/>
            <person name="Rama T."/>
        </authorList>
    </citation>
    <scope>NUCLEOTIDE SEQUENCE</scope>
    <source>
        <strain evidence="1">TRa3180A</strain>
    </source>
</reference>
<protein>
    <submittedName>
        <fullName evidence="1">Uncharacterized protein</fullName>
    </submittedName>
</protein>
<proteinExistence type="predicted"/>
<evidence type="ECO:0000313" key="1">
    <source>
        <dbReference type="EMBL" id="KAG9240498.1"/>
    </source>
</evidence>